<proteinExistence type="inferred from homology"/>
<evidence type="ECO:0000256" key="3">
    <source>
        <dbReference type="ARBA" id="ARBA00023015"/>
    </source>
</evidence>
<dbReference type="Gene3D" id="2.30.31.10">
    <property type="entry name" value="Transcriptional Coactivator Pc4, Chain A"/>
    <property type="match status" value="1"/>
</dbReference>
<comment type="subcellular location">
    <subcellularLocation>
        <location evidence="1">Nucleus</location>
    </subcellularLocation>
</comment>
<keyword evidence="5" id="KW-0804">Transcription</keyword>
<dbReference type="Pfam" id="PF02229">
    <property type="entry name" value="PC4"/>
    <property type="match status" value="1"/>
</dbReference>
<evidence type="ECO:0000313" key="12">
    <source>
        <dbReference type="Proteomes" id="UP000045706"/>
    </source>
</evidence>
<keyword evidence="11" id="KW-1185">Reference proteome</keyword>
<feature type="compositionally biased region" description="Low complexity" evidence="7">
    <location>
        <begin position="41"/>
        <end position="50"/>
    </location>
</feature>
<evidence type="ECO:0000256" key="5">
    <source>
        <dbReference type="ARBA" id="ARBA00023163"/>
    </source>
</evidence>
<keyword evidence="3" id="KW-0805">Transcription regulation</keyword>
<dbReference type="InterPro" id="IPR003173">
    <property type="entry name" value="PC4_C"/>
</dbReference>
<dbReference type="EMBL" id="CVQI01017891">
    <property type="protein sequence ID" value="CRK25578.1"/>
    <property type="molecule type" value="Genomic_DNA"/>
</dbReference>
<sequence length="168" mass="18557">QYRQYRSIMAGAKGTKRSVSRIDDSDEDGPILTKPIKKTKTTASATSAGAGKDKDGNPYWELSSKRRIGISKFKDMTMINIREYYQKDDDMLPGKKGISLSLPQFEALLKAAPAISAKLRDMGHDVEDSEDAGGASTREDAPKKPRVTAPPKQKKDNFEATSDEEEED</sequence>
<evidence type="ECO:0000313" key="9">
    <source>
        <dbReference type="EMBL" id="CRK25578.1"/>
    </source>
</evidence>
<evidence type="ECO:0000313" key="11">
    <source>
        <dbReference type="Proteomes" id="UP000044602"/>
    </source>
</evidence>
<organism evidence="9 12">
    <name type="scientific">Verticillium longisporum</name>
    <name type="common">Verticillium dahliae var. longisporum</name>
    <dbReference type="NCBI Taxonomy" id="100787"/>
    <lineage>
        <taxon>Eukaryota</taxon>
        <taxon>Fungi</taxon>
        <taxon>Dikarya</taxon>
        <taxon>Ascomycota</taxon>
        <taxon>Pezizomycotina</taxon>
        <taxon>Sordariomycetes</taxon>
        <taxon>Hypocreomycetidae</taxon>
        <taxon>Glomerellales</taxon>
        <taxon>Plectosphaerellaceae</taxon>
        <taxon>Verticillium</taxon>
    </lineage>
</organism>
<evidence type="ECO:0000256" key="4">
    <source>
        <dbReference type="ARBA" id="ARBA00023125"/>
    </source>
</evidence>
<dbReference type="GO" id="GO:0003677">
    <property type="term" value="F:DNA binding"/>
    <property type="evidence" value="ECO:0007669"/>
    <property type="project" value="UniProtKB-KW"/>
</dbReference>
<dbReference type="Proteomes" id="UP000045706">
    <property type="component" value="Unassembled WGS sequence"/>
</dbReference>
<keyword evidence="4" id="KW-0238">DNA-binding</keyword>
<dbReference type="AlphaFoldDB" id="A0A0G4LU26"/>
<keyword evidence="6" id="KW-0539">Nucleus</keyword>
<name>A0A0G4LU26_VERLO</name>
<evidence type="ECO:0000256" key="6">
    <source>
        <dbReference type="ARBA" id="ARBA00023242"/>
    </source>
</evidence>
<feature type="non-terminal residue" evidence="9">
    <location>
        <position position="1"/>
    </location>
</feature>
<reference evidence="11 12" key="1">
    <citation type="submission" date="2015-05" db="EMBL/GenBank/DDBJ databases">
        <authorList>
            <person name="Fogelqvist Johan"/>
        </authorList>
    </citation>
    <scope>NUCLEOTIDE SEQUENCE [LARGE SCALE GENOMIC DNA]</scope>
    <source>
        <strain evidence="10">VL1</strain>
        <strain evidence="9">VL2</strain>
    </source>
</reference>
<dbReference type="STRING" id="100787.A0A0G4LU26"/>
<accession>A0A0G4LU26</accession>
<evidence type="ECO:0000256" key="1">
    <source>
        <dbReference type="ARBA" id="ARBA00004123"/>
    </source>
</evidence>
<gene>
    <name evidence="10" type="ORF">BN1708_014299</name>
    <name evidence="9" type="ORF">BN1723_013608</name>
</gene>
<evidence type="ECO:0000259" key="8">
    <source>
        <dbReference type="Pfam" id="PF02229"/>
    </source>
</evidence>
<evidence type="ECO:0000256" key="7">
    <source>
        <dbReference type="SAM" id="MobiDB-lite"/>
    </source>
</evidence>
<evidence type="ECO:0000256" key="2">
    <source>
        <dbReference type="ARBA" id="ARBA00009001"/>
    </source>
</evidence>
<evidence type="ECO:0000313" key="10">
    <source>
        <dbReference type="EMBL" id="CRK25728.1"/>
    </source>
</evidence>
<feature type="region of interest" description="Disordered" evidence="7">
    <location>
        <begin position="120"/>
        <end position="168"/>
    </location>
</feature>
<dbReference type="PANTHER" id="PTHR13215">
    <property type="entry name" value="RNA POLYMERASE II TRANSCRIPTIONAL COACTIVATOR"/>
    <property type="match status" value="1"/>
</dbReference>
<dbReference type="InterPro" id="IPR045125">
    <property type="entry name" value="Sub1/Tcp4-like"/>
</dbReference>
<dbReference type="SUPFAM" id="SSF54447">
    <property type="entry name" value="ssDNA-binding transcriptional regulator domain"/>
    <property type="match status" value="1"/>
</dbReference>
<protein>
    <recommendedName>
        <fullName evidence="8">Transcriptional coactivator p15 (PC4) C-terminal domain-containing protein</fullName>
    </recommendedName>
</protein>
<dbReference type="GO" id="GO:0003713">
    <property type="term" value="F:transcription coactivator activity"/>
    <property type="evidence" value="ECO:0007669"/>
    <property type="project" value="InterPro"/>
</dbReference>
<dbReference type="GO" id="GO:0060261">
    <property type="term" value="P:positive regulation of transcription initiation by RNA polymerase II"/>
    <property type="evidence" value="ECO:0007669"/>
    <property type="project" value="InterPro"/>
</dbReference>
<dbReference type="Proteomes" id="UP000044602">
    <property type="component" value="Unassembled WGS sequence"/>
</dbReference>
<feature type="domain" description="Transcriptional coactivator p15 (PC4) C-terminal" evidence="8">
    <location>
        <begin position="60"/>
        <end position="111"/>
    </location>
</feature>
<dbReference type="GO" id="GO:0005634">
    <property type="term" value="C:nucleus"/>
    <property type="evidence" value="ECO:0007669"/>
    <property type="project" value="UniProtKB-SubCell"/>
</dbReference>
<comment type="similarity">
    <text evidence="2">Belongs to the transcriptional coactivator PC4 family.</text>
</comment>
<dbReference type="InterPro" id="IPR009044">
    <property type="entry name" value="ssDNA-bd_transcriptional_reg"/>
</dbReference>
<feature type="region of interest" description="Disordered" evidence="7">
    <location>
        <begin position="1"/>
        <end position="59"/>
    </location>
</feature>
<dbReference type="EMBL" id="CVQH01019335">
    <property type="protein sequence ID" value="CRK25728.1"/>
    <property type="molecule type" value="Genomic_DNA"/>
</dbReference>